<reference evidence="3 4" key="1">
    <citation type="submission" date="2021-12" db="EMBL/GenBank/DDBJ databases">
        <title>Discovery of the Pendulisporaceae a myxobacterial family with distinct sporulation behavior and unique specialized metabolism.</title>
        <authorList>
            <person name="Garcia R."/>
            <person name="Popoff A."/>
            <person name="Bader C.D."/>
            <person name="Loehr J."/>
            <person name="Walesch S."/>
            <person name="Walt C."/>
            <person name="Boldt J."/>
            <person name="Bunk B."/>
            <person name="Haeckl F.J.F.P.J."/>
            <person name="Gunesch A.P."/>
            <person name="Birkelbach J."/>
            <person name="Nuebel U."/>
            <person name="Pietschmann T."/>
            <person name="Bach T."/>
            <person name="Mueller R."/>
        </authorList>
    </citation>
    <scope>NUCLEOTIDE SEQUENCE [LARGE SCALE GENOMIC DNA]</scope>
    <source>
        <strain evidence="3 4">MSr11954</strain>
    </source>
</reference>
<keyword evidence="1" id="KW-0175">Coiled coil</keyword>
<feature type="region of interest" description="Disordered" evidence="2">
    <location>
        <begin position="24"/>
        <end position="76"/>
    </location>
</feature>
<feature type="compositionally biased region" description="Low complexity" evidence="2">
    <location>
        <begin position="24"/>
        <end position="35"/>
    </location>
</feature>
<name>A0ABZ2LWV0_9BACT</name>
<protein>
    <submittedName>
        <fullName evidence="3">Uncharacterized protein</fullName>
    </submittedName>
</protein>
<dbReference type="EMBL" id="CP089984">
    <property type="protein sequence ID" value="WXB15409.1"/>
    <property type="molecule type" value="Genomic_DNA"/>
</dbReference>
<evidence type="ECO:0000256" key="2">
    <source>
        <dbReference type="SAM" id="MobiDB-lite"/>
    </source>
</evidence>
<dbReference type="RefSeq" id="WP_394825035.1">
    <property type="nucleotide sequence ID" value="NZ_CP089984.1"/>
</dbReference>
<feature type="compositionally biased region" description="Basic and acidic residues" evidence="2">
    <location>
        <begin position="309"/>
        <end position="340"/>
    </location>
</feature>
<gene>
    <name evidence="3" type="ORF">LZC94_47260</name>
</gene>
<evidence type="ECO:0000313" key="4">
    <source>
        <dbReference type="Proteomes" id="UP001370348"/>
    </source>
</evidence>
<organism evidence="3 4">
    <name type="scientific">Pendulispora albinea</name>
    <dbReference type="NCBI Taxonomy" id="2741071"/>
    <lineage>
        <taxon>Bacteria</taxon>
        <taxon>Pseudomonadati</taxon>
        <taxon>Myxococcota</taxon>
        <taxon>Myxococcia</taxon>
        <taxon>Myxococcales</taxon>
        <taxon>Sorangiineae</taxon>
        <taxon>Pendulisporaceae</taxon>
        <taxon>Pendulispora</taxon>
    </lineage>
</organism>
<evidence type="ECO:0000256" key="1">
    <source>
        <dbReference type="SAM" id="Coils"/>
    </source>
</evidence>
<dbReference type="Proteomes" id="UP001370348">
    <property type="component" value="Chromosome"/>
</dbReference>
<proteinExistence type="predicted"/>
<accession>A0ABZ2LWV0</accession>
<evidence type="ECO:0000313" key="3">
    <source>
        <dbReference type="EMBL" id="WXB15409.1"/>
    </source>
</evidence>
<feature type="region of interest" description="Disordered" evidence="2">
    <location>
        <begin position="270"/>
        <end position="340"/>
    </location>
</feature>
<keyword evidence="4" id="KW-1185">Reference proteome</keyword>
<sequence length="340" mass="37617">MNDEQTSASSVMDRVDARAAALLERLSAESTETSSDVQDEGSENGSVDRAAETPATPLEVTKTATADEPAADDRLDRVATLEREARRRRQAVARQERELAAERERVADAGKKAADLEAIFSDPDRLLEALEQRVGYEKLTQWLHQQNDPAKRAELAAARSQKKELDPITARIDALEAENKRLHTEHLQAQVERALHSRITEVAVEAPYTARIMRKAPEALMQRVDTIVERMCGSEESGGEGLTFGVDFNLDHVIARVERALKAEHALYTDDEVTEPADQGRNDSSKSTGPAGKGGNGAKEQAKTLTNRDGSDRTTLETDGPRLSWDERIRRAEQRARRST</sequence>
<feature type="coiled-coil region" evidence="1">
    <location>
        <begin position="78"/>
        <end position="112"/>
    </location>
</feature>